<evidence type="ECO:0000256" key="1">
    <source>
        <dbReference type="ARBA" id="ARBA00004651"/>
    </source>
</evidence>
<evidence type="ECO:0000256" key="5">
    <source>
        <dbReference type="ARBA" id="ARBA00022692"/>
    </source>
</evidence>
<organism evidence="11 12">
    <name type="scientific">Hoyosella rhizosphaerae</name>
    <dbReference type="NCBI Taxonomy" id="1755582"/>
    <lineage>
        <taxon>Bacteria</taxon>
        <taxon>Bacillati</taxon>
        <taxon>Actinomycetota</taxon>
        <taxon>Actinomycetes</taxon>
        <taxon>Mycobacteriales</taxon>
        <taxon>Hoyosellaceae</taxon>
        <taxon>Hoyosella</taxon>
    </lineage>
</organism>
<dbReference type="GO" id="GO:0005886">
    <property type="term" value="C:plasma membrane"/>
    <property type="evidence" value="ECO:0007669"/>
    <property type="project" value="UniProtKB-SubCell"/>
</dbReference>
<feature type="transmembrane region" description="Helical" evidence="9">
    <location>
        <begin position="268"/>
        <end position="289"/>
    </location>
</feature>
<comment type="subcellular location">
    <subcellularLocation>
        <location evidence="1">Cell membrane</location>
        <topology evidence="1">Multi-pass membrane protein</topology>
    </subcellularLocation>
</comment>
<sequence>MSTRPLEADTLPSAARADPPPQWERLTSHLIDVAATCAPLLIGALIVTSLREEAGGGQADRVAFTAFTLLATIATALWNFGHLEGRTGSSIGKHAMNHTLRNTTTKQAVGRKPNLYRRATFGLAGPSAEVVTTTQATADGFITYRRNLSITALRRQRLAGITVLTAILAMLILASLAIGARPLSLAEVGNALIHPTGIDTDIIVRTLRFPRTLLAITVGVAIGVAGALIQGHTRNPLADPGILGVIPGAAFAVVLAVYLFRLSSPIEYIWFAFAGAFLTTVAVFTLASIGRGGASPLTLPLAGVAVGAFLAAMTNAIVLLDQASLDAYRFWNVGSVAGRGFDVLVQVLPFIIVGLILAFASTPGLNLLSLGDDVARSLGTSIVRTRIIGVLAITLLAGAATAACGVIAFLGLVVPHIARAITGPDYRWLIPVAALCGAILLLTADVVGRVVIRPGELQLSIVLALVGGPFFIALVRRRKLVSL</sequence>
<feature type="transmembrane region" description="Helical" evidence="9">
    <location>
        <begin position="426"/>
        <end position="451"/>
    </location>
</feature>
<accession>A0A916TZD9</accession>
<evidence type="ECO:0000256" key="6">
    <source>
        <dbReference type="ARBA" id="ARBA00022989"/>
    </source>
</evidence>
<keyword evidence="4" id="KW-1003">Cell membrane</keyword>
<keyword evidence="6 9" id="KW-1133">Transmembrane helix</keyword>
<dbReference type="Pfam" id="PF06271">
    <property type="entry name" value="RDD"/>
    <property type="match status" value="1"/>
</dbReference>
<dbReference type="InterPro" id="IPR037294">
    <property type="entry name" value="ABC_BtuC-like"/>
</dbReference>
<evidence type="ECO:0000256" key="8">
    <source>
        <dbReference type="SAM" id="MobiDB-lite"/>
    </source>
</evidence>
<evidence type="ECO:0000256" key="9">
    <source>
        <dbReference type="SAM" id="Phobius"/>
    </source>
</evidence>
<feature type="transmembrane region" description="Helical" evidence="9">
    <location>
        <begin position="457"/>
        <end position="475"/>
    </location>
</feature>
<feature type="transmembrane region" description="Helical" evidence="9">
    <location>
        <begin position="241"/>
        <end position="261"/>
    </location>
</feature>
<comment type="caution">
    <text evidence="11">The sequence shown here is derived from an EMBL/GenBank/DDBJ whole genome shotgun (WGS) entry which is preliminary data.</text>
</comment>
<dbReference type="GO" id="GO:0022857">
    <property type="term" value="F:transmembrane transporter activity"/>
    <property type="evidence" value="ECO:0007669"/>
    <property type="project" value="InterPro"/>
</dbReference>
<dbReference type="FunFam" id="1.10.3470.10:FF:000001">
    <property type="entry name" value="Vitamin B12 ABC transporter permease BtuC"/>
    <property type="match status" value="1"/>
</dbReference>
<dbReference type="InterPro" id="IPR000522">
    <property type="entry name" value="ABC_transptr_permease_BtuC"/>
</dbReference>
<dbReference type="PANTHER" id="PTHR30472:SF1">
    <property type="entry name" value="FE(3+) DICITRATE TRANSPORT SYSTEM PERMEASE PROTEIN FECC-RELATED"/>
    <property type="match status" value="1"/>
</dbReference>
<feature type="transmembrane region" description="Helical" evidence="9">
    <location>
        <begin position="62"/>
        <end position="80"/>
    </location>
</feature>
<dbReference type="Proteomes" id="UP000641514">
    <property type="component" value="Unassembled WGS sequence"/>
</dbReference>
<feature type="transmembrane region" description="Helical" evidence="9">
    <location>
        <begin position="341"/>
        <end position="360"/>
    </location>
</feature>
<keyword evidence="3" id="KW-0813">Transport</keyword>
<dbReference type="AlphaFoldDB" id="A0A916TZD9"/>
<keyword evidence="7 9" id="KW-0472">Membrane</keyword>
<evidence type="ECO:0000313" key="11">
    <source>
        <dbReference type="EMBL" id="GGC52503.1"/>
    </source>
</evidence>
<evidence type="ECO:0000256" key="3">
    <source>
        <dbReference type="ARBA" id="ARBA00022448"/>
    </source>
</evidence>
<evidence type="ECO:0000256" key="4">
    <source>
        <dbReference type="ARBA" id="ARBA00022475"/>
    </source>
</evidence>
<proteinExistence type="inferred from homology"/>
<feature type="transmembrane region" description="Helical" evidence="9">
    <location>
        <begin position="301"/>
        <end position="320"/>
    </location>
</feature>
<dbReference type="SUPFAM" id="SSF81345">
    <property type="entry name" value="ABC transporter involved in vitamin B12 uptake, BtuC"/>
    <property type="match status" value="1"/>
</dbReference>
<name>A0A916TZD9_9ACTN</name>
<evidence type="ECO:0000256" key="2">
    <source>
        <dbReference type="ARBA" id="ARBA00007935"/>
    </source>
</evidence>
<reference evidence="11" key="1">
    <citation type="journal article" date="2014" name="Int. J. Syst. Evol. Microbiol.">
        <title>Complete genome sequence of Corynebacterium casei LMG S-19264T (=DSM 44701T), isolated from a smear-ripened cheese.</title>
        <authorList>
            <consortium name="US DOE Joint Genome Institute (JGI-PGF)"/>
            <person name="Walter F."/>
            <person name="Albersmeier A."/>
            <person name="Kalinowski J."/>
            <person name="Ruckert C."/>
        </authorList>
    </citation>
    <scope>NUCLEOTIDE SEQUENCE</scope>
    <source>
        <strain evidence="11">CGMCC 1.15478</strain>
    </source>
</reference>
<evidence type="ECO:0000259" key="10">
    <source>
        <dbReference type="Pfam" id="PF06271"/>
    </source>
</evidence>
<dbReference type="GO" id="GO:0033214">
    <property type="term" value="P:siderophore-iron import into cell"/>
    <property type="evidence" value="ECO:0007669"/>
    <property type="project" value="TreeGrafter"/>
</dbReference>
<feature type="domain" description="RDD" evidence="10">
    <location>
        <begin position="20"/>
        <end position="158"/>
    </location>
</feature>
<feature type="transmembrane region" description="Helical" evidence="9">
    <location>
        <begin position="30"/>
        <end position="50"/>
    </location>
</feature>
<comment type="similarity">
    <text evidence="2">Belongs to the binding-protein-dependent transport system permease family. FecCD subfamily.</text>
</comment>
<evidence type="ECO:0000313" key="12">
    <source>
        <dbReference type="Proteomes" id="UP000641514"/>
    </source>
</evidence>
<dbReference type="RefSeq" id="WP_188669679.1">
    <property type="nucleotide sequence ID" value="NZ_BMJH01000001.1"/>
</dbReference>
<feature type="transmembrane region" description="Helical" evidence="9">
    <location>
        <begin position="158"/>
        <end position="178"/>
    </location>
</feature>
<dbReference type="Pfam" id="PF01032">
    <property type="entry name" value="FecCD"/>
    <property type="match status" value="1"/>
</dbReference>
<reference evidence="11" key="2">
    <citation type="submission" date="2020-09" db="EMBL/GenBank/DDBJ databases">
        <authorList>
            <person name="Sun Q."/>
            <person name="Zhou Y."/>
        </authorList>
    </citation>
    <scope>NUCLEOTIDE SEQUENCE</scope>
    <source>
        <strain evidence="11">CGMCC 1.15478</strain>
    </source>
</reference>
<dbReference type="PANTHER" id="PTHR30472">
    <property type="entry name" value="FERRIC ENTEROBACTIN TRANSPORT SYSTEM PERMEASE PROTEIN"/>
    <property type="match status" value="1"/>
</dbReference>
<protein>
    <recommendedName>
        <fullName evidence="10">RDD domain-containing protein</fullName>
    </recommendedName>
</protein>
<keyword evidence="12" id="KW-1185">Reference proteome</keyword>
<dbReference type="Gene3D" id="1.10.3470.10">
    <property type="entry name" value="ABC transporter involved in vitamin B12 uptake, BtuC"/>
    <property type="match status" value="1"/>
</dbReference>
<feature type="transmembrane region" description="Helical" evidence="9">
    <location>
        <begin position="387"/>
        <end position="414"/>
    </location>
</feature>
<dbReference type="EMBL" id="BMJH01000001">
    <property type="protein sequence ID" value="GGC52503.1"/>
    <property type="molecule type" value="Genomic_DNA"/>
</dbReference>
<dbReference type="CDD" id="cd06550">
    <property type="entry name" value="TM_ABC_iron-siderophores_like"/>
    <property type="match status" value="1"/>
</dbReference>
<gene>
    <name evidence="11" type="ORF">GCM10011410_01060</name>
</gene>
<feature type="region of interest" description="Disordered" evidence="8">
    <location>
        <begin position="1"/>
        <end position="21"/>
    </location>
</feature>
<keyword evidence="5 9" id="KW-0812">Transmembrane</keyword>
<feature type="transmembrane region" description="Helical" evidence="9">
    <location>
        <begin position="212"/>
        <end position="229"/>
    </location>
</feature>
<evidence type="ECO:0000256" key="7">
    <source>
        <dbReference type="ARBA" id="ARBA00023136"/>
    </source>
</evidence>
<dbReference type="InterPro" id="IPR010432">
    <property type="entry name" value="RDD"/>
</dbReference>